<dbReference type="GO" id="GO:0000271">
    <property type="term" value="P:polysaccharide biosynthetic process"/>
    <property type="evidence" value="ECO:0007669"/>
    <property type="project" value="TreeGrafter"/>
</dbReference>
<dbReference type="Gene3D" id="3.40.640.10">
    <property type="entry name" value="Type I PLP-dependent aspartate aminotransferase-like (Major domain)"/>
    <property type="match status" value="1"/>
</dbReference>
<reference evidence="1" key="1">
    <citation type="submission" date="2010-07" db="EMBL/GenBank/DDBJ databases">
        <authorList>
            <consortium name="CONSOLIDER consortium CSD2007-00005"/>
            <person name="Guazzaroni M.-E."/>
            <person name="Richter M."/>
            <person name="Garcia-Salamanca A."/>
            <person name="Yarza P."/>
            <person name="Ferrer M."/>
        </authorList>
    </citation>
    <scope>NUCLEOTIDE SEQUENCE</scope>
</reference>
<evidence type="ECO:0000313" key="1">
    <source>
        <dbReference type="EMBL" id="EFK97692.1"/>
    </source>
</evidence>
<dbReference type="GO" id="GO:0008483">
    <property type="term" value="F:transaminase activity"/>
    <property type="evidence" value="ECO:0007669"/>
    <property type="project" value="TreeGrafter"/>
</dbReference>
<dbReference type="InterPro" id="IPR015424">
    <property type="entry name" value="PyrdxlP-dep_Trfase"/>
</dbReference>
<dbReference type="InterPro" id="IPR000653">
    <property type="entry name" value="DegT/StrS_aminotransferase"/>
</dbReference>
<sequence>MHTSIEALGIGPGDEVITSPLTDPGTISSILSARALPVMADLEPEYFQIAPGDVEKKITENTKAIMPVHMGGQPCNMEQIRRPAAKL</sequence>
<dbReference type="InterPro" id="IPR015421">
    <property type="entry name" value="PyrdxlP-dep_Trfase_major"/>
</dbReference>
<dbReference type="PANTHER" id="PTHR30244:SF34">
    <property type="entry name" value="DTDP-4-AMINO-4,6-DIDEOXYGALACTOSE TRANSAMINASE"/>
    <property type="match status" value="1"/>
</dbReference>
<proteinExistence type="predicted"/>
<dbReference type="EMBL" id="ADZX01000069">
    <property type="protein sequence ID" value="EFK97692.1"/>
    <property type="molecule type" value="Genomic_DNA"/>
</dbReference>
<name>D9PFI4_9ZZZZ</name>
<protein>
    <submittedName>
        <fullName evidence="1">Spore coat polysaccharide biosynthesis protein spsC</fullName>
    </submittedName>
</protein>
<organism evidence="1">
    <name type="scientific">sediment metagenome</name>
    <dbReference type="NCBI Taxonomy" id="749907"/>
    <lineage>
        <taxon>unclassified sequences</taxon>
        <taxon>metagenomes</taxon>
        <taxon>ecological metagenomes</taxon>
    </lineage>
</organism>
<dbReference type="GO" id="GO:0030170">
    <property type="term" value="F:pyridoxal phosphate binding"/>
    <property type="evidence" value="ECO:0007669"/>
    <property type="project" value="TreeGrafter"/>
</dbReference>
<reference evidence="1" key="2">
    <citation type="journal article" date="2011" name="Microb. Ecol.">
        <title>Taxonomic and Functional Metagenomic Profiling of the Microbial Community in the Anoxic Sediment of a Sub-saline Shallow Lake (Laguna de Carrizo, Central Spain).</title>
        <authorList>
            <person name="Ferrer M."/>
            <person name="Guazzaroni M.E."/>
            <person name="Richter M."/>
            <person name="Garcia-Salamanca A."/>
            <person name="Yarza P."/>
            <person name="Suarez-Suarez A."/>
            <person name="Solano J."/>
            <person name="Alcaide M."/>
            <person name="van Dillewijn P."/>
            <person name="Molina-Henares M.A."/>
            <person name="Lopez-Cortes N."/>
            <person name="Al-Ramahi Y."/>
            <person name="Guerrero C."/>
            <person name="Acosta A."/>
            <person name="de Eugenio L.I."/>
            <person name="Martinez V."/>
            <person name="Marques S."/>
            <person name="Rojo F."/>
            <person name="Santero E."/>
            <person name="Genilloud O."/>
            <person name="Perez-Perez J."/>
            <person name="Rossello-Mora R."/>
            <person name="Ramos J.L."/>
        </authorList>
    </citation>
    <scope>NUCLEOTIDE SEQUENCE</scope>
</reference>
<gene>
    <name evidence="1" type="ORF">LDC_0266</name>
</gene>
<feature type="non-terminal residue" evidence="1">
    <location>
        <position position="87"/>
    </location>
</feature>
<comment type="caution">
    <text evidence="1">The sequence shown here is derived from an EMBL/GenBank/DDBJ whole genome shotgun (WGS) entry which is preliminary data.</text>
</comment>
<dbReference type="Pfam" id="PF01041">
    <property type="entry name" value="DegT_DnrJ_EryC1"/>
    <property type="match status" value="1"/>
</dbReference>
<dbReference type="SUPFAM" id="SSF53383">
    <property type="entry name" value="PLP-dependent transferases"/>
    <property type="match status" value="1"/>
</dbReference>
<dbReference type="PANTHER" id="PTHR30244">
    <property type="entry name" value="TRANSAMINASE"/>
    <property type="match status" value="1"/>
</dbReference>
<dbReference type="AlphaFoldDB" id="D9PFI4"/>
<accession>D9PFI4</accession>